<reference evidence="3" key="4">
    <citation type="submission" date="2025-05" db="UniProtKB">
        <authorList>
            <consortium name="EnsemblFungi"/>
        </authorList>
    </citation>
    <scope>IDENTIFICATION</scope>
    <source>
        <strain evidence="3">isolate 1-1 / race 1 (BBBD)</strain>
    </source>
</reference>
<evidence type="ECO:0000313" key="2">
    <source>
        <dbReference type="EMBL" id="OAV96325.1"/>
    </source>
</evidence>
<reference evidence="2" key="1">
    <citation type="submission" date="2009-11" db="EMBL/GenBank/DDBJ databases">
        <authorList>
            <consortium name="The Broad Institute Genome Sequencing Platform"/>
            <person name="Ward D."/>
            <person name="Feldgarden M."/>
            <person name="Earl A."/>
            <person name="Young S.K."/>
            <person name="Zeng Q."/>
            <person name="Koehrsen M."/>
            <person name="Alvarado L."/>
            <person name="Berlin A."/>
            <person name="Bochicchio J."/>
            <person name="Borenstein D."/>
            <person name="Chapman S.B."/>
            <person name="Chen Z."/>
            <person name="Engels R."/>
            <person name="Freedman E."/>
            <person name="Gellesch M."/>
            <person name="Goldberg J."/>
            <person name="Griggs A."/>
            <person name="Gujja S."/>
            <person name="Heilman E."/>
            <person name="Heiman D."/>
            <person name="Hepburn T."/>
            <person name="Howarth C."/>
            <person name="Jen D."/>
            <person name="Larson L."/>
            <person name="Lewis B."/>
            <person name="Mehta T."/>
            <person name="Park D."/>
            <person name="Pearson M."/>
            <person name="Roberts A."/>
            <person name="Saif S."/>
            <person name="Shea T."/>
            <person name="Shenoy N."/>
            <person name="Sisk P."/>
            <person name="Stolte C."/>
            <person name="Sykes S."/>
            <person name="Thomson T."/>
            <person name="Walk T."/>
            <person name="White J."/>
            <person name="Yandava C."/>
            <person name="Izard J."/>
            <person name="Baranova O.V."/>
            <person name="Blanton J.M."/>
            <person name="Tanner A.C."/>
            <person name="Dewhirst F.E."/>
            <person name="Haas B."/>
            <person name="Nusbaum C."/>
            <person name="Birren B."/>
        </authorList>
    </citation>
    <scope>NUCLEOTIDE SEQUENCE [LARGE SCALE GENOMIC DNA]</scope>
    <source>
        <strain evidence="2">1-1 BBBD Race 1</strain>
    </source>
</reference>
<organism evidence="2">
    <name type="scientific">Puccinia triticina (isolate 1-1 / race 1 (BBBD))</name>
    <name type="common">Brown leaf rust fungus</name>
    <dbReference type="NCBI Taxonomy" id="630390"/>
    <lineage>
        <taxon>Eukaryota</taxon>
        <taxon>Fungi</taxon>
        <taxon>Dikarya</taxon>
        <taxon>Basidiomycota</taxon>
        <taxon>Pucciniomycotina</taxon>
        <taxon>Pucciniomycetes</taxon>
        <taxon>Pucciniales</taxon>
        <taxon>Pucciniaceae</taxon>
        <taxon>Puccinia</taxon>
    </lineage>
</organism>
<dbReference type="EMBL" id="ADAS02000020">
    <property type="protein sequence ID" value="OAV96325.1"/>
    <property type="molecule type" value="Genomic_DNA"/>
</dbReference>
<reference evidence="2" key="2">
    <citation type="submission" date="2016-05" db="EMBL/GenBank/DDBJ databases">
        <title>Comparative analysis highlights variable genome content of wheat rusts and divergence of the mating loci.</title>
        <authorList>
            <person name="Cuomo C.A."/>
            <person name="Bakkeren G."/>
            <person name="Szabo L."/>
            <person name="Khalil H."/>
            <person name="Joly D."/>
            <person name="Goldberg J."/>
            <person name="Young S."/>
            <person name="Zeng Q."/>
            <person name="Fellers J."/>
        </authorList>
    </citation>
    <scope>NUCLEOTIDE SEQUENCE [LARGE SCALE GENOMIC DNA]</scope>
    <source>
        <strain evidence="2">1-1 BBBD Race 1</strain>
    </source>
</reference>
<evidence type="ECO:0008006" key="5">
    <source>
        <dbReference type="Google" id="ProtNLM"/>
    </source>
</evidence>
<dbReference type="AlphaFoldDB" id="A0A180GU90"/>
<keyword evidence="4" id="KW-1185">Reference proteome</keyword>
<dbReference type="VEuPathDB" id="FungiDB:PTTG_06320"/>
<feature type="region of interest" description="Disordered" evidence="1">
    <location>
        <begin position="212"/>
        <end position="237"/>
    </location>
</feature>
<proteinExistence type="predicted"/>
<dbReference type="Proteomes" id="UP000005240">
    <property type="component" value="Unassembled WGS sequence"/>
</dbReference>
<reference evidence="3 4" key="3">
    <citation type="journal article" date="2017" name="G3 (Bethesda)">
        <title>Comparative analysis highlights variable genome content of wheat rusts and divergence of the mating loci.</title>
        <authorList>
            <person name="Cuomo C.A."/>
            <person name="Bakkeren G."/>
            <person name="Khalil H.B."/>
            <person name="Panwar V."/>
            <person name="Joly D."/>
            <person name="Linning R."/>
            <person name="Sakthikumar S."/>
            <person name="Song X."/>
            <person name="Adiconis X."/>
            <person name="Fan L."/>
            <person name="Goldberg J.M."/>
            <person name="Levin J.Z."/>
            <person name="Young S."/>
            <person name="Zeng Q."/>
            <person name="Anikster Y."/>
            <person name="Bruce M."/>
            <person name="Wang M."/>
            <person name="Yin C."/>
            <person name="McCallum B."/>
            <person name="Szabo L.J."/>
            <person name="Hulbert S."/>
            <person name="Chen X."/>
            <person name="Fellers J.P."/>
        </authorList>
    </citation>
    <scope>NUCLEOTIDE SEQUENCE</scope>
    <source>
        <strain evidence="3">isolate 1-1 / race 1 (BBBD)</strain>
        <strain evidence="4">Isolate 1-1 / race 1 (BBBD)</strain>
    </source>
</reference>
<gene>
    <name evidence="2" type="ORF">PTTG_06320</name>
</gene>
<name>A0A180GU90_PUCT1</name>
<evidence type="ECO:0000256" key="1">
    <source>
        <dbReference type="SAM" id="MobiDB-lite"/>
    </source>
</evidence>
<dbReference type="OrthoDB" id="2498573at2759"/>
<evidence type="ECO:0000313" key="4">
    <source>
        <dbReference type="Proteomes" id="UP000005240"/>
    </source>
</evidence>
<evidence type="ECO:0000313" key="3">
    <source>
        <dbReference type="EnsemblFungi" id="PTTG_06320-t43_1-p1"/>
    </source>
</evidence>
<dbReference type="EnsemblFungi" id="PTTG_06320-t43_1">
    <property type="protein sequence ID" value="PTTG_06320-t43_1-p1"/>
    <property type="gene ID" value="PTTG_06320"/>
</dbReference>
<protein>
    <recommendedName>
        <fullName evidence="5">F-box domain-containing protein</fullName>
    </recommendedName>
</protein>
<sequence>MPNILDLPWEIFEGIYKHVIEDGDSYLWAMWTGARDSPPGTRTMTAKLRLVCRQWADWLYVHYLYHTITFGSASRALRFTKDQIARRSKNLPRARCHSLQVIEILTWGPPPVDKNTPGLGISMKLAKARTRKPNDTITSEILEGLIELFTDSIVKLNLRFWHVMSLPASTIEKIGRIENLRTMTLGHELPETLPGPPQPLYPLYHNSSDEELEQQLRRGEVADDDEDEPPTEMDPVKSKIDSDCLKSLILATRNLQSLDISDLDPICLPKPISSSLSSHQILPTITHLDVNLEGQSLARLVDLSIALKGTLKVLSLKDQYGNNPGRMIVPVFENLRESLEGLFVPNDKILKPVARFQFPKLRVFKTISWDGPIANLLEKPMISQSPIEVLALRADIVDRKPKTKFLVNPFSNLPSLKRLLFYDVSPGYSAPPAYTEACAARCVECVYLSTMDSENVSLIMKL</sequence>
<feature type="compositionally biased region" description="Acidic residues" evidence="1">
    <location>
        <begin position="222"/>
        <end position="231"/>
    </location>
</feature>
<accession>A0A180GU90</accession>